<dbReference type="CDD" id="cd00520">
    <property type="entry name" value="RRF"/>
    <property type="match status" value="1"/>
</dbReference>
<keyword evidence="7" id="KW-0175">Coiled coil</keyword>
<dbReference type="PANTHER" id="PTHR20982">
    <property type="entry name" value="RIBOSOME RECYCLING FACTOR"/>
    <property type="match status" value="1"/>
</dbReference>
<comment type="subcellular location">
    <subcellularLocation>
        <location evidence="1 6">Cytoplasm</location>
    </subcellularLocation>
</comment>
<proteinExistence type="inferred from homology"/>
<evidence type="ECO:0000256" key="5">
    <source>
        <dbReference type="ARBA" id="ARBA00025050"/>
    </source>
</evidence>
<organism evidence="9 10">
    <name type="scientific">Sediminicurvatus halobius</name>
    <dbReference type="NCBI Taxonomy" id="2182432"/>
    <lineage>
        <taxon>Bacteria</taxon>
        <taxon>Pseudomonadati</taxon>
        <taxon>Pseudomonadota</taxon>
        <taxon>Gammaproteobacteria</taxon>
        <taxon>Chromatiales</taxon>
        <taxon>Ectothiorhodospiraceae</taxon>
        <taxon>Sediminicurvatus</taxon>
    </lineage>
</organism>
<comment type="function">
    <text evidence="5 6">Responsible for the release of ribosomes from messenger RNA at the termination of protein biosynthesis. May increase the efficiency of translation by recycling ribosomes from one round of translation to another.</text>
</comment>
<dbReference type="RefSeq" id="WP_109677570.1">
    <property type="nucleotide sequence ID" value="NZ_CP086615.1"/>
</dbReference>
<feature type="coiled-coil region" evidence="7">
    <location>
        <begin position="114"/>
        <end position="166"/>
    </location>
</feature>
<keyword evidence="4 6" id="KW-0648">Protein biosynthesis</keyword>
<dbReference type="Proteomes" id="UP000245474">
    <property type="component" value="Unassembled WGS sequence"/>
</dbReference>
<dbReference type="GO" id="GO:0043023">
    <property type="term" value="F:ribosomal large subunit binding"/>
    <property type="evidence" value="ECO:0007669"/>
    <property type="project" value="TreeGrafter"/>
</dbReference>
<dbReference type="InterPro" id="IPR002661">
    <property type="entry name" value="Ribosome_recyc_fac"/>
</dbReference>
<evidence type="ECO:0000313" key="10">
    <source>
        <dbReference type="Proteomes" id="UP000245474"/>
    </source>
</evidence>
<dbReference type="Pfam" id="PF01765">
    <property type="entry name" value="RRF"/>
    <property type="match status" value="1"/>
</dbReference>
<evidence type="ECO:0000256" key="1">
    <source>
        <dbReference type="ARBA" id="ARBA00004496"/>
    </source>
</evidence>
<evidence type="ECO:0000256" key="7">
    <source>
        <dbReference type="SAM" id="Coils"/>
    </source>
</evidence>
<sequence>MIEDIKKDAAARMAKSVESLNSDLHKIRTGRAHTSLLDHITVPYYGSEVPLNQVASVSVGDSRTLVVQPWEKNMISVVEKAIMESNLGLTPNSAGQVIRIPLPSLTEERRRDLVKVVREEAEQARVAVRNIRRDANGDLKTLLKEKEITEDDQKRAEQEIQKLTDKYVGEIDALLAAKEEELMAV</sequence>
<dbReference type="InterPro" id="IPR023584">
    <property type="entry name" value="Ribosome_recyc_fac_dom"/>
</dbReference>
<evidence type="ECO:0000256" key="2">
    <source>
        <dbReference type="ARBA" id="ARBA00005912"/>
    </source>
</evidence>
<evidence type="ECO:0000256" key="6">
    <source>
        <dbReference type="HAMAP-Rule" id="MF_00040"/>
    </source>
</evidence>
<dbReference type="OrthoDB" id="9804006at2"/>
<evidence type="ECO:0000313" key="9">
    <source>
        <dbReference type="EMBL" id="PWG63908.1"/>
    </source>
</evidence>
<evidence type="ECO:0000259" key="8">
    <source>
        <dbReference type="Pfam" id="PF01765"/>
    </source>
</evidence>
<name>A0A2U2N4E8_9GAMM</name>
<keyword evidence="3 6" id="KW-0963">Cytoplasm</keyword>
<dbReference type="Gene3D" id="3.30.1360.40">
    <property type="match status" value="1"/>
</dbReference>
<dbReference type="NCBIfam" id="TIGR00496">
    <property type="entry name" value="frr"/>
    <property type="match status" value="1"/>
</dbReference>
<protein>
    <recommendedName>
        <fullName evidence="6">Ribosome-recycling factor</fullName>
        <shortName evidence="6">RRF</shortName>
    </recommendedName>
    <alternativeName>
        <fullName evidence="6">Ribosome-releasing factor</fullName>
    </alternativeName>
</protein>
<dbReference type="EMBL" id="QFFI01000008">
    <property type="protein sequence ID" value="PWG63908.1"/>
    <property type="molecule type" value="Genomic_DNA"/>
</dbReference>
<dbReference type="PANTHER" id="PTHR20982:SF3">
    <property type="entry name" value="MITOCHONDRIAL RIBOSOME RECYCLING FACTOR PSEUDO 1"/>
    <property type="match status" value="1"/>
</dbReference>
<evidence type="ECO:0000256" key="3">
    <source>
        <dbReference type="ARBA" id="ARBA00022490"/>
    </source>
</evidence>
<accession>A0A2U2N4E8</accession>
<dbReference type="FunFam" id="1.10.132.20:FF:000001">
    <property type="entry name" value="Ribosome-recycling factor"/>
    <property type="match status" value="1"/>
</dbReference>
<comment type="similarity">
    <text evidence="2 6">Belongs to the RRF family.</text>
</comment>
<comment type="caution">
    <text evidence="9">The sequence shown here is derived from an EMBL/GenBank/DDBJ whole genome shotgun (WGS) entry which is preliminary data.</text>
</comment>
<reference evidence="9 10" key="1">
    <citation type="submission" date="2018-05" db="EMBL/GenBank/DDBJ databases">
        <title>Spiribacter halobius sp. nov., a moderately halophilic bacterium isolated from marine solar saltern.</title>
        <authorList>
            <person name="Zheng W.-S."/>
            <person name="Lu D.-C."/>
            <person name="Du Z.-J."/>
        </authorList>
    </citation>
    <scope>NUCLEOTIDE SEQUENCE [LARGE SCALE GENOMIC DNA]</scope>
    <source>
        <strain evidence="9 10">E85</strain>
    </source>
</reference>
<dbReference type="FunFam" id="3.30.1360.40:FF:000001">
    <property type="entry name" value="Ribosome-recycling factor"/>
    <property type="match status" value="1"/>
</dbReference>
<dbReference type="GO" id="GO:0005829">
    <property type="term" value="C:cytosol"/>
    <property type="evidence" value="ECO:0007669"/>
    <property type="project" value="GOC"/>
</dbReference>
<gene>
    <name evidence="6" type="primary">frr</name>
    <name evidence="9" type="ORF">DEM34_06830</name>
</gene>
<dbReference type="GO" id="GO:0002184">
    <property type="term" value="P:cytoplasmic translational termination"/>
    <property type="evidence" value="ECO:0007669"/>
    <property type="project" value="TreeGrafter"/>
</dbReference>
<keyword evidence="10" id="KW-1185">Reference proteome</keyword>
<evidence type="ECO:0000256" key="4">
    <source>
        <dbReference type="ARBA" id="ARBA00022917"/>
    </source>
</evidence>
<dbReference type="AlphaFoldDB" id="A0A2U2N4E8"/>
<dbReference type="Gene3D" id="1.10.132.20">
    <property type="entry name" value="Ribosome-recycling factor"/>
    <property type="match status" value="1"/>
</dbReference>
<dbReference type="HAMAP" id="MF_00040">
    <property type="entry name" value="RRF"/>
    <property type="match status" value="1"/>
</dbReference>
<dbReference type="SUPFAM" id="SSF55194">
    <property type="entry name" value="Ribosome recycling factor, RRF"/>
    <property type="match status" value="1"/>
</dbReference>
<dbReference type="InterPro" id="IPR036191">
    <property type="entry name" value="RRF_sf"/>
</dbReference>
<feature type="domain" description="Ribosome recycling factor" evidence="8">
    <location>
        <begin position="21"/>
        <end position="183"/>
    </location>
</feature>